<dbReference type="SUPFAM" id="SSF52540">
    <property type="entry name" value="P-loop containing nucleoside triphosphate hydrolases"/>
    <property type="match status" value="1"/>
</dbReference>
<dbReference type="PANTHER" id="PTHR42711">
    <property type="entry name" value="ABC TRANSPORTER ATP-BINDING PROTEIN"/>
    <property type="match status" value="1"/>
</dbReference>
<evidence type="ECO:0000313" key="7">
    <source>
        <dbReference type="Proteomes" id="UP000018769"/>
    </source>
</evidence>
<dbReference type="KEGG" id="dpb:BABL1_gene_734"/>
<accession>V6DJH2</accession>
<dbReference type="Gene3D" id="3.40.50.300">
    <property type="entry name" value="P-loop containing nucleotide triphosphate hydrolases"/>
    <property type="match status" value="1"/>
</dbReference>
<evidence type="ECO:0000256" key="3">
    <source>
        <dbReference type="ARBA" id="ARBA00022741"/>
    </source>
</evidence>
<evidence type="ECO:0000256" key="2">
    <source>
        <dbReference type="ARBA" id="ARBA00022448"/>
    </source>
</evidence>
<comment type="similarity">
    <text evidence="1">Belongs to the ABC transporter superfamily.</text>
</comment>
<proteinExistence type="inferred from homology"/>
<reference evidence="6 7" key="1">
    <citation type="journal article" date="2015" name="Biol. Direct">
        <title>Babela massiliensis, a representative of a widespread bacterial phylum with unusual adaptations to parasitism in amoebae.</title>
        <authorList>
            <person name="Pagnier I."/>
            <person name="Yutin N."/>
            <person name="Croce O."/>
            <person name="Makarova K.S."/>
            <person name="Wolf Y.I."/>
            <person name="Benamar S."/>
            <person name="Raoult D."/>
            <person name="Koonin E.V."/>
            <person name="La Scola B."/>
        </authorList>
    </citation>
    <scope>NUCLEOTIDE SEQUENCE [LARGE SCALE GENOMIC DNA]</scope>
    <source>
        <strain evidence="7">BABL1</strain>
    </source>
</reference>
<evidence type="ECO:0000256" key="1">
    <source>
        <dbReference type="ARBA" id="ARBA00005417"/>
    </source>
</evidence>
<name>V6DJH2_9BACT</name>
<dbReference type="OrthoDB" id="9778547at2"/>
<keyword evidence="3" id="KW-0547">Nucleotide-binding</keyword>
<dbReference type="GO" id="GO:0016887">
    <property type="term" value="F:ATP hydrolysis activity"/>
    <property type="evidence" value="ECO:0007669"/>
    <property type="project" value="InterPro"/>
</dbReference>
<sequence>MQNTILSIKNLTKVFKSGSIFNPKEFVAVNDISFNLGSGEILGLLGPNGAGKTTTINMLLGLLNPTSGSIEYFGRDFSKHRSEIMLDVSFASSYIKMPESLTVEENLNFYGKIYCLETAFIKKQIEKNLNIFGLEKIKSRLAKNLSAGQLTRLMLAKAFLPNPKIVLLDEPTAALDPDIALTIRKFILEQRNSLGVSILLTSHNMSEVQEMCDRIVVLKDGKILTSGHPDELAAKVRTSKVHLLVIGNLDKLINYVQEYNLNYKLDQNFIEIDVDEHKIADLIYSITDLKVKYAQISIDKPSLEDYFLEISK</sequence>
<evidence type="ECO:0000256" key="4">
    <source>
        <dbReference type="ARBA" id="ARBA00022840"/>
    </source>
</evidence>
<dbReference type="InterPro" id="IPR003593">
    <property type="entry name" value="AAA+_ATPase"/>
</dbReference>
<dbReference type="EMBL" id="HG793133">
    <property type="protein sequence ID" value="CDK31023.1"/>
    <property type="molecule type" value="Genomic_DNA"/>
</dbReference>
<dbReference type="PANTHER" id="PTHR42711:SF5">
    <property type="entry name" value="ABC TRANSPORTER ATP-BINDING PROTEIN NATA"/>
    <property type="match status" value="1"/>
</dbReference>
<dbReference type="AlphaFoldDB" id="V6DJH2"/>
<dbReference type="PROSITE" id="PS00211">
    <property type="entry name" value="ABC_TRANSPORTER_1"/>
    <property type="match status" value="1"/>
</dbReference>
<protein>
    <submittedName>
        <fullName evidence="6">ABC-type multidrug transport system ATPase component</fullName>
    </submittedName>
</protein>
<organism evidence="6 7">
    <name type="scientific">Candidatus Babela massiliensis</name>
    <dbReference type="NCBI Taxonomy" id="673862"/>
    <lineage>
        <taxon>Bacteria</taxon>
        <taxon>Candidatus Babelota</taxon>
        <taxon>Candidatus Babeliae</taxon>
        <taxon>Candidatus Babeliales</taxon>
        <taxon>Candidatus Babeliaceae</taxon>
        <taxon>Candidatus Babela</taxon>
    </lineage>
</organism>
<dbReference type="InterPro" id="IPR050763">
    <property type="entry name" value="ABC_transporter_ATP-binding"/>
</dbReference>
<gene>
    <name evidence="6" type="primary">ybhF_2</name>
    <name evidence="6" type="ORF">BABL1_gene_734</name>
</gene>
<dbReference type="STRING" id="673862.BABL1_gene_734"/>
<dbReference type="HOGENOM" id="CLU_000604_1_2_7"/>
<dbReference type="PROSITE" id="PS50893">
    <property type="entry name" value="ABC_TRANSPORTER_2"/>
    <property type="match status" value="1"/>
</dbReference>
<dbReference type="InterPro" id="IPR017871">
    <property type="entry name" value="ABC_transporter-like_CS"/>
</dbReference>
<dbReference type="InterPro" id="IPR027417">
    <property type="entry name" value="P-loop_NTPase"/>
</dbReference>
<dbReference type="eggNOG" id="COG1131">
    <property type="taxonomic scope" value="Bacteria"/>
</dbReference>
<dbReference type="Proteomes" id="UP000018769">
    <property type="component" value="Chromosome I"/>
</dbReference>
<dbReference type="RefSeq" id="WP_023793010.1">
    <property type="nucleotide sequence ID" value="NC_023003.1"/>
</dbReference>
<keyword evidence="7" id="KW-1185">Reference proteome</keyword>
<keyword evidence="4" id="KW-0067">ATP-binding</keyword>
<dbReference type="InterPro" id="IPR003439">
    <property type="entry name" value="ABC_transporter-like_ATP-bd"/>
</dbReference>
<dbReference type="SMART" id="SM00382">
    <property type="entry name" value="AAA"/>
    <property type="match status" value="1"/>
</dbReference>
<feature type="domain" description="ABC transporter" evidence="5">
    <location>
        <begin position="6"/>
        <end position="245"/>
    </location>
</feature>
<evidence type="ECO:0000259" key="5">
    <source>
        <dbReference type="PROSITE" id="PS50893"/>
    </source>
</evidence>
<keyword evidence="2" id="KW-0813">Transport</keyword>
<dbReference type="GO" id="GO:0005524">
    <property type="term" value="F:ATP binding"/>
    <property type="evidence" value="ECO:0007669"/>
    <property type="project" value="UniProtKB-KW"/>
</dbReference>
<dbReference type="Pfam" id="PF00005">
    <property type="entry name" value="ABC_tran"/>
    <property type="match status" value="1"/>
</dbReference>
<evidence type="ECO:0000313" key="6">
    <source>
        <dbReference type="EMBL" id="CDK31023.1"/>
    </source>
</evidence>